<dbReference type="InterPro" id="IPR024240">
    <property type="entry name" value="NAGLU_N"/>
</dbReference>
<keyword evidence="7" id="KW-1185">Reference proteome</keyword>
<feature type="compositionally biased region" description="Low complexity" evidence="2">
    <location>
        <begin position="728"/>
        <end position="741"/>
    </location>
</feature>
<comment type="caution">
    <text evidence="6">The sequence shown here is derived from an EMBL/GenBank/DDBJ whole genome shotgun (WGS) entry which is preliminary data.</text>
</comment>
<dbReference type="EMBL" id="SRPY01000482">
    <property type="protein sequence ID" value="KAG5922878.1"/>
    <property type="molecule type" value="Genomic_DNA"/>
</dbReference>
<dbReference type="Gene3D" id="3.20.20.80">
    <property type="entry name" value="Glycosidases"/>
    <property type="match status" value="1"/>
</dbReference>
<feature type="region of interest" description="Disordered" evidence="2">
    <location>
        <begin position="728"/>
        <end position="755"/>
    </location>
</feature>
<dbReference type="AlphaFoldDB" id="A0A8K0JA73"/>
<dbReference type="Pfam" id="PF12971">
    <property type="entry name" value="NAGLU_N"/>
    <property type="match status" value="1"/>
</dbReference>
<sequence>MAQNASEGFRAMPVALGGALVAQEPVRDVSGLCGYDTVGSGQFRTTYDPQATVERMRTESVLSISAKPRVPVAGVQEFPRRATNAPQVIAREFLDTMNSFHSSPSVNTMKPLWRFMAAATTLLAVPTVVAFPSSTDGILSLANRLLPGAGHAFQFKLTATSHENWSRWNPPVNDNYTVRAGKQGKIEIEGTSLNALARGLRHYANDVLQVDHFFYVNAQDRKPTKLPVPVGELKGASVVPWRYNLNTVTFSYTFAWWQWADWEKFLDWAALRGVNLQLAWVGYEKIFLDCFRELGLRDADILPFFSGPAFQAWNRFGNIQGSWGGKGDLPLAFINQQFDLQRKIVARMVELGITPVLPAFPGFVPASIRKVRPDVEVTASPNWFPGAPDKYTRDLFLSPLDDTYAELQKLFVGKQMAAFGNVTNMYTIDQFNELNPASGDAKYLANVSRSTYDGLAAANAAAVWLLQGWLFYSSRGFWTQRRIDAYLGGVADDQAMLILDLWSESNPQWRRTKSYAGKRWIWCQLHDFGGHMSLEGRVQTVTRAPLDALAASKSLVGFGLTPEGFEGNEVVYDVFLDQAWASAPLNTSHYFHDWTTRRYHTLPLSGESSPPPPPELYEAWQVLRRHVYSNSRADIPQVPVATYQLRPALAGIANRTGHFPHPTAPHYPPVELQKAWKLMFRSAVGQTRLWSSPTFQLDFVDVSRQVLSNAFDLRYGDLVRAYHCSVSSPSGPSSASSTASSHELRAASSPGDAKPKCDVAAAGGRLLALLSTLDHVLSANSHFTLGKWTAAARAWGRRCGGKEALFAFNARSQVTVWQVDAGNLNDYAAKAWSGLVGSYYAGRWSLFVKELATASLRRRKADEKALAKALRMFEAHWQGGSTGEEGASKIDLRSLGDELMTRWPDVFPADP</sequence>
<dbReference type="PANTHER" id="PTHR12872:SF1">
    <property type="entry name" value="ALPHA-N-ACETYLGLUCOSAMINIDASE"/>
    <property type="match status" value="1"/>
</dbReference>
<dbReference type="GO" id="GO:0016787">
    <property type="term" value="F:hydrolase activity"/>
    <property type="evidence" value="ECO:0007669"/>
    <property type="project" value="UniProtKB-KW"/>
</dbReference>
<evidence type="ECO:0000259" key="5">
    <source>
        <dbReference type="Pfam" id="PF12972"/>
    </source>
</evidence>
<dbReference type="Gene3D" id="3.30.379.10">
    <property type="entry name" value="Chitobiase/beta-hexosaminidase domain 2-like"/>
    <property type="match status" value="1"/>
</dbReference>
<keyword evidence="1" id="KW-0378">Hydrolase</keyword>
<evidence type="ECO:0000313" key="6">
    <source>
        <dbReference type="EMBL" id="KAG5922878.1"/>
    </source>
</evidence>
<dbReference type="InterPro" id="IPR024733">
    <property type="entry name" value="NAGLU_tim-barrel"/>
</dbReference>
<feature type="domain" description="Alpha-N-acetylglucosaminidase N-terminal" evidence="4">
    <location>
        <begin position="138"/>
        <end position="227"/>
    </location>
</feature>
<dbReference type="Pfam" id="PF12972">
    <property type="entry name" value="NAGLU_C"/>
    <property type="match status" value="1"/>
</dbReference>
<evidence type="ECO:0000256" key="2">
    <source>
        <dbReference type="SAM" id="MobiDB-lite"/>
    </source>
</evidence>
<organism evidence="6 7">
    <name type="scientific">Claviceps africana</name>
    <dbReference type="NCBI Taxonomy" id="83212"/>
    <lineage>
        <taxon>Eukaryota</taxon>
        <taxon>Fungi</taxon>
        <taxon>Dikarya</taxon>
        <taxon>Ascomycota</taxon>
        <taxon>Pezizomycotina</taxon>
        <taxon>Sordariomycetes</taxon>
        <taxon>Hypocreomycetidae</taxon>
        <taxon>Hypocreales</taxon>
        <taxon>Clavicipitaceae</taxon>
        <taxon>Claviceps</taxon>
    </lineage>
</organism>
<evidence type="ECO:0000259" key="3">
    <source>
        <dbReference type="Pfam" id="PF05089"/>
    </source>
</evidence>
<feature type="domain" description="Alpha-N-acetylglucosaminidase tim-barrel" evidence="3">
    <location>
        <begin position="242"/>
        <end position="581"/>
    </location>
</feature>
<evidence type="ECO:0008006" key="8">
    <source>
        <dbReference type="Google" id="ProtNLM"/>
    </source>
</evidence>
<evidence type="ECO:0000256" key="1">
    <source>
        <dbReference type="ARBA" id="ARBA00022801"/>
    </source>
</evidence>
<evidence type="ECO:0000313" key="7">
    <source>
        <dbReference type="Proteomes" id="UP000811619"/>
    </source>
</evidence>
<protein>
    <recommendedName>
        <fullName evidence="8">Alpha-N-acetylglucosaminidase</fullName>
    </recommendedName>
</protein>
<proteinExistence type="predicted"/>
<name>A0A8K0JA73_9HYPO</name>
<dbReference type="Pfam" id="PF05089">
    <property type="entry name" value="NAGLU"/>
    <property type="match status" value="1"/>
</dbReference>
<accession>A0A8K0JA73</accession>
<feature type="domain" description="Alpha-N-acetylglucosaminidase C-terminal" evidence="5">
    <location>
        <begin position="590"/>
        <end position="884"/>
    </location>
</feature>
<dbReference type="PANTHER" id="PTHR12872">
    <property type="entry name" value="ALPHA-N-ACETYLGLUCOSAMINIDASE"/>
    <property type="match status" value="1"/>
</dbReference>
<reference evidence="6" key="1">
    <citation type="journal article" date="2020" name="bioRxiv">
        <title>Whole genome comparisons of ergot fungi reveals the divergence and evolution of species within the genus Claviceps are the result of varying mechanisms driving genome evolution and host range expansion.</title>
        <authorList>
            <person name="Wyka S.A."/>
            <person name="Mondo S.J."/>
            <person name="Liu M."/>
            <person name="Dettman J."/>
            <person name="Nalam V."/>
            <person name="Broders K.D."/>
        </authorList>
    </citation>
    <scope>NUCLEOTIDE SEQUENCE</scope>
    <source>
        <strain evidence="6">CCC 489</strain>
    </source>
</reference>
<dbReference type="OrthoDB" id="64736at2759"/>
<dbReference type="Proteomes" id="UP000811619">
    <property type="component" value="Unassembled WGS sequence"/>
</dbReference>
<evidence type="ECO:0000259" key="4">
    <source>
        <dbReference type="Pfam" id="PF12971"/>
    </source>
</evidence>
<gene>
    <name evidence="6" type="ORF">E4U42_005177</name>
</gene>
<dbReference type="Gene3D" id="1.20.120.670">
    <property type="entry name" value="N-acetyl-b-d-glucoasminidase"/>
    <property type="match status" value="1"/>
</dbReference>
<dbReference type="InterPro" id="IPR024732">
    <property type="entry name" value="NAGLU_C"/>
</dbReference>
<dbReference type="InterPro" id="IPR029018">
    <property type="entry name" value="Hex-like_dom2"/>
</dbReference>
<dbReference type="InterPro" id="IPR007781">
    <property type="entry name" value="NAGLU"/>
</dbReference>